<dbReference type="Pfam" id="PF07883">
    <property type="entry name" value="Cupin_2"/>
    <property type="match status" value="1"/>
</dbReference>
<evidence type="ECO:0000256" key="3">
    <source>
        <dbReference type="ARBA" id="ARBA00023163"/>
    </source>
</evidence>
<dbReference type="Pfam" id="PF01381">
    <property type="entry name" value="HTH_3"/>
    <property type="match status" value="1"/>
</dbReference>
<dbReference type="Gene3D" id="1.10.260.40">
    <property type="entry name" value="lambda repressor-like DNA-binding domains"/>
    <property type="match status" value="1"/>
</dbReference>
<dbReference type="GO" id="GO:0005829">
    <property type="term" value="C:cytosol"/>
    <property type="evidence" value="ECO:0007669"/>
    <property type="project" value="TreeGrafter"/>
</dbReference>
<dbReference type="SUPFAM" id="SSF47413">
    <property type="entry name" value="lambda repressor-like DNA-binding domains"/>
    <property type="match status" value="1"/>
</dbReference>
<gene>
    <name evidence="5" type="ORF">SAMN05660649_01353</name>
</gene>
<dbReference type="InterPro" id="IPR011051">
    <property type="entry name" value="RmlC_Cupin_sf"/>
</dbReference>
<evidence type="ECO:0000313" key="6">
    <source>
        <dbReference type="Proteomes" id="UP000199337"/>
    </source>
</evidence>
<name>A0A1I2R1H1_9FIRM</name>
<dbReference type="PANTHER" id="PTHR46797:SF23">
    <property type="entry name" value="HTH-TYPE TRANSCRIPTIONAL REGULATOR SUTR"/>
    <property type="match status" value="1"/>
</dbReference>
<organism evidence="5 6">
    <name type="scientific">Desulfotruncus arcticus DSM 17038</name>
    <dbReference type="NCBI Taxonomy" id="1121424"/>
    <lineage>
        <taxon>Bacteria</taxon>
        <taxon>Bacillati</taxon>
        <taxon>Bacillota</taxon>
        <taxon>Clostridia</taxon>
        <taxon>Eubacteriales</taxon>
        <taxon>Desulfallaceae</taxon>
        <taxon>Desulfotruncus</taxon>
    </lineage>
</organism>
<evidence type="ECO:0000313" key="5">
    <source>
        <dbReference type="EMBL" id="SFG34524.1"/>
    </source>
</evidence>
<dbReference type="GO" id="GO:0003700">
    <property type="term" value="F:DNA-binding transcription factor activity"/>
    <property type="evidence" value="ECO:0007669"/>
    <property type="project" value="TreeGrafter"/>
</dbReference>
<keyword evidence="3" id="KW-0804">Transcription</keyword>
<keyword evidence="2" id="KW-0238">DNA-binding</keyword>
<dbReference type="CDD" id="cd00093">
    <property type="entry name" value="HTH_XRE"/>
    <property type="match status" value="1"/>
</dbReference>
<dbReference type="CDD" id="cd02209">
    <property type="entry name" value="cupin_XRE_C"/>
    <property type="match status" value="1"/>
</dbReference>
<keyword evidence="1" id="KW-0805">Transcription regulation</keyword>
<keyword evidence="6" id="KW-1185">Reference proteome</keyword>
<evidence type="ECO:0000256" key="2">
    <source>
        <dbReference type="ARBA" id="ARBA00023125"/>
    </source>
</evidence>
<dbReference type="EMBL" id="FOOX01000004">
    <property type="protein sequence ID" value="SFG34524.1"/>
    <property type="molecule type" value="Genomic_DNA"/>
</dbReference>
<evidence type="ECO:0000256" key="1">
    <source>
        <dbReference type="ARBA" id="ARBA00023015"/>
    </source>
</evidence>
<sequence>MHISKIIGDNFARIRKARGLSLDKVAEQTGVSKPMLGQIERGESNPSIATVWKIVNGLHIPFSELITEKKPKIELVRRGEVAPIVDDEIGITVYPLFSFQQDRRFDIFFVIINANSSYLSEPHDDGSEEYILMMEGTLEVTVGEATFALSAGDIMKFQANRQHIYRCISGQTVSFYNIVYYNEMI</sequence>
<evidence type="ECO:0000259" key="4">
    <source>
        <dbReference type="PROSITE" id="PS50943"/>
    </source>
</evidence>
<dbReference type="InterPro" id="IPR013096">
    <property type="entry name" value="Cupin_2"/>
</dbReference>
<dbReference type="SUPFAM" id="SSF51182">
    <property type="entry name" value="RmlC-like cupins"/>
    <property type="match status" value="1"/>
</dbReference>
<reference evidence="6" key="1">
    <citation type="submission" date="2016-10" db="EMBL/GenBank/DDBJ databases">
        <authorList>
            <person name="Varghese N."/>
            <person name="Submissions S."/>
        </authorList>
    </citation>
    <scope>NUCLEOTIDE SEQUENCE [LARGE SCALE GENOMIC DNA]</scope>
    <source>
        <strain evidence="6">DSM 17038</strain>
    </source>
</reference>
<dbReference type="InterPro" id="IPR014710">
    <property type="entry name" value="RmlC-like_jellyroll"/>
</dbReference>
<dbReference type="RefSeq" id="WP_207648153.1">
    <property type="nucleotide sequence ID" value="NZ_FOOX01000004.1"/>
</dbReference>
<dbReference type="SMART" id="SM00530">
    <property type="entry name" value="HTH_XRE"/>
    <property type="match status" value="1"/>
</dbReference>
<dbReference type="InterPro" id="IPR001387">
    <property type="entry name" value="Cro/C1-type_HTH"/>
</dbReference>
<dbReference type="AlphaFoldDB" id="A0A1I2R1H1"/>
<dbReference type="Gene3D" id="2.60.120.10">
    <property type="entry name" value="Jelly Rolls"/>
    <property type="match status" value="1"/>
</dbReference>
<dbReference type="InterPro" id="IPR010982">
    <property type="entry name" value="Lambda_DNA-bd_dom_sf"/>
</dbReference>
<dbReference type="STRING" id="341036.SAMN05660649_01353"/>
<dbReference type="PROSITE" id="PS50943">
    <property type="entry name" value="HTH_CROC1"/>
    <property type="match status" value="1"/>
</dbReference>
<accession>A0A1I2R1H1</accession>
<dbReference type="Proteomes" id="UP000199337">
    <property type="component" value="Unassembled WGS sequence"/>
</dbReference>
<protein>
    <submittedName>
        <fullName evidence="5">Transcriptional regulator, contains XRE-family HTH domain</fullName>
    </submittedName>
</protein>
<dbReference type="PANTHER" id="PTHR46797">
    <property type="entry name" value="HTH-TYPE TRANSCRIPTIONAL REGULATOR"/>
    <property type="match status" value="1"/>
</dbReference>
<feature type="domain" description="HTH cro/C1-type" evidence="4">
    <location>
        <begin position="11"/>
        <end position="65"/>
    </location>
</feature>
<dbReference type="InterPro" id="IPR050807">
    <property type="entry name" value="TransReg_Diox_bact_type"/>
</dbReference>
<dbReference type="GO" id="GO:0003677">
    <property type="term" value="F:DNA binding"/>
    <property type="evidence" value="ECO:0007669"/>
    <property type="project" value="UniProtKB-KW"/>
</dbReference>
<proteinExistence type="predicted"/>